<keyword evidence="5" id="KW-1185">Reference proteome</keyword>
<feature type="transmembrane region" description="Helical" evidence="3">
    <location>
        <begin position="12"/>
        <end position="33"/>
    </location>
</feature>
<dbReference type="InterPro" id="IPR048254">
    <property type="entry name" value="CDP_ALCOHOL_P_TRANSF_CS"/>
</dbReference>
<dbReference type="Gene3D" id="1.20.120.1760">
    <property type="match status" value="1"/>
</dbReference>
<evidence type="ECO:0000313" key="5">
    <source>
        <dbReference type="Proteomes" id="UP000599074"/>
    </source>
</evidence>
<keyword evidence="1 2" id="KW-0808">Transferase</keyword>
<evidence type="ECO:0000256" key="1">
    <source>
        <dbReference type="ARBA" id="ARBA00022679"/>
    </source>
</evidence>
<comment type="caution">
    <text evidence="4">The sequence shown here is derived from an EMBL/GenBank/DDBJ whole genome shotgun (WGS) entry which is preliminary data.</text>
</comment>
<keyword evidence="3" id="KW-0472">Membrane</keyword>
<comment type="similarity">
    <text evidence="2">Belongs to the CDP-alcohol phosphatidyltransferase class-I family.</text>
</comment>
<dbReference type="InterPro" id="IPR000462">
    <property type="entry name" value="CDP-OH_P_trans"/>
</dbReference>
<dbReference type="Pfam" id="PF01066">
    <property type="entry name" value="CDP-OH_P_transf"/>
    <property type="match status" value="1"/>
</dbReference>
<dbReference type="GO" id="GO:0008654">
    <property type="term" value="P:phospholipid biosynthetic process"/>
    <property type="evidence" value="ECO:0007669"/>
    <property type="project" value="InterPro"/>
</dbReference>
<dbReference type="Proteomes" id="UP000599074">
    <property type="component" value="Unassembled WGS sequence"/>
</dbReference>
<sequence>MPAVRTGPIIGLTFQVALLATLAGTVGLGAAGWLTGAGYGLVVCAALSTGLSRAGAGALGPADRVTLTRATLVGGVAALTVDSFERPAPVGVLVALASVALVLDAVDGAVARRTGTVSALGARFDMEVDAFLILVLSVDVARPVGTWVLAIGAMRYAFVAAGWVLPWMRGALPPRYWRKVVAATQGIVLVAATADVLPRPLTAAAVAVSLALLVESFGRDVGWLWYRPPRPVRRQKFLVSAVVKEVSR</sequence>
<dbReference type="PROSITE" id="PS00379">
    <property type="entry name" value="CDP_ALCOHOL_P_TRANSF"/>
    <property type="match status" value="1"/>
</dbReference>
<keyword evidence="3" id="KW-0812">Transmembrane</keyword>
<dbReference type="AlphaFoldDB" id="A0A8J3X3A2"/>
<keyword evidence="3" id="KW-1133">Transmembrane helix</keyword>
<organism evidence="4 5">
    <name type="scientific">Planosporangium mesophilum</name>
    <dbReference type="NCBI Taxonomy" id="689768"/>
    <lineage>
        <taxon>Bacteria</taxon>
        <taxon>Bacillati</taxon>
        <taxon>Actinomycetota</taxon>
        <taxon>Actinomycetes</taxon>
        <taxon>Micromonosporales</taxon>
        <taxon>Micromonosporaceae</taxon>
        <taxon>Planosporangium</taxon>
    </lineage>
</organism>
<proteinExistence type="inferred from homology"/>
<dbReference type="GO" id="GO:0016780">
    <property type="term" value="F:phosphotransferase activity, for other substituted phosphate groups"/>
    <property type="evidence" value="ECO:0007669"/>
    <property type="project" value="InterPro"/>
</dbReference>
<evidence type="ECO:0000313" key="4">
    <source>
        <dbReference type="EMBL" id="GII25761.1"/>
    </source>
</evidence>
<dbReference type="GO" id="GO:0016020">
    <property type="term" value="C:membrane"/>
    <property type="evidence" value="ECO:0007669"/>
    <property type="project" value="InterPro"/>
</dbReference>
<evidence type="ECO:0000256" key="3">
    <source>
        <dbReference type="SAM" id="Phobius"/>
    </source>
</evidence>
<protein>
    <submittedName>
        <fullName evidence="4">Membrane protein</fullName>
    </submittedName>
</protein>
<dbReference type="InterPro" id="IPR043130">
    <property type="entry name" value="CDP-OH_PTrfase_TM_dom"/>
</dbReference>
<accession>A0A8J3X3A2</accession>
<gene>
    <name evidence="4" type="ORF">Pme01_53580</name>
</gene>
<feature type="transmembrane region" description="Helical" evidence="3">
    <location>
        <begin position="147"/>
        <end position="168"/>
    </location>
</feature>
<evidence type="ECO:0000256" key="2">
    <source>
        <dbReference type="RuleBase" id="RU003750"/>
    </source>
</evidence>
<reference evidence="4" key="1">
    <citation type="submission" date="2021-01" db="EMBL/GenBank/DDBJ databases">
        <title>Whole genome shotgun sequence of Planosporangium mesophilum NBRC 109066.</title>
        <authorList>
            <person name="Komaki H."/>
            <person name="Tamura T."/>
        </authorList>
    </citation>
    <scope>NUCLEOTIDE SEQUENCE</scope>
    <source>
        <strain evidence="4">NBRC 109066</strain>
    </source>
</reference>
<name>A0A8J3X3A2_9ACTN</name>
<dbReference type="EMBL" id="BOON01000058">
    <property type="protein sequence ID" value="GII25761.1"/>
    <property type="molecule type" value="Genomic_DNA"/>
</dbReference>